<accession>A0A084AM51</accession>
<dbReference type="Pfam" id="PF08659">
    <property type="entry name" value="KR"/>
    <property type="match status" value="1"/>
</dbReference>
<dbReference type="SUPFAM" id="SSF52151">
    <property type="entry name" value="FabD/lysophospholipase-like"/>
    <property type="match status" value="1"/>
</dbReference>
<dbReference type="SMART" id="SM00823">
    <property type="entry name" value="PKS_PP"/>
    <property type="match status" value="2"/>
</dbReference>
<evidence type="ECO:0000256" key="2">
    <source>
        <dbReference type="ARBA" id="ARBA00022553"/>
    </source>
</evidence>
<dbReference type="PROSITE" id="PS52004">
    <property type="entry name" value="KS3_2"/>
    <property type="match status" value="1"/>
</dbReference>
<keyword evidence="3" id="KW-0436">Ligase</keyword>
<dbReference type="Pfam" id="PF07993">
    <property type="entry name" value="NAD_binding_4"/>
    <property type="match status" value="1"/>
</dbReference>
<dbReference type="FunFam" id="3.40.47.10:FF:000019">
    <property type="entry name" value="Polyketide synthase type I"/>
    <property type="match status" value="1"/>
</dbReference>
<keyword evidence="1" id="KW-0596">Phosphopantetheine</keyword>
<dbReference type="CDD" id="cd05930">
    <property type="entry name" value="A_NRPS"/>
    <property type="match status" value="1"/>
</dbReference>
<dbReference type="InterPro" id="IPR050091">
    <property type="entry name" value="PKS_NRPS_Biosynth_Enz"/>
</dbReference>
<evidence type="ECO:0000259" key="9">
    <source>
        <dbReference type="PROSITE" id="PS50075"/>
    </source>
</evidence>
<dbReference type="InterPro" id="IPR036736">
    <property type="entry name" value="ACP-like_sf"/>
</dbReference>
<dbReference type="InterPro" id="IPR016035">
    <property type="entry name" value="Acyl_Trfase/lysoPLipase"/>
</dbReference>
<dbReference type="GO" id="GO:0032259">
    <property type="term" value="P:methylation"/>
    <property type="evidence" value="ECO:0007669"/>
    <property type="project" value="UniProtKB-KW"/>
</dbReference>
<evidence type="ECO:0000256" key="5">
    <source>
        <dbReference type="ARBA" id="ARBA00022679"/>
    </source>
</evidence>
<dbReference type="InterPro" id="IPR045851">
    <property type="entry name" value="AMP-bd_C_sf"/>
</dbReference>
<reference evidence="11 12" key="1">
    <citation type="journal article" date="2014" name="BMC Genomics">
        <title>Comparative genome sequencing reveals chemotype-specific gene clusters in the toxigenic black mold Stachybotrys.</title>
        <authorList>
            <person name="Semeiks J."/>
            <person name="Borek D."/>
            <person name="Otwinowski Z."/>
            <person name="Grishin N.V."/>
        </authorList>
    </citation>
    <scope>NUCLEOTIDE SEQUENCE [LARGE SCALE GENOMIC DNA]</scope>
    <source>
        <strain evidence="12">CBS 109288 / IBT 7711</strain>
    </source>
</reference>
<dbReference type="PROSITE" id="PS00455">
    <property type="entry name" value="AMP_BINDING"/>
    <property type="match status" value="1"/>
</dbReference>
<feature type="domain" description="Carrier" evidence="9">
    <location>
        <begin position="2036"/>
        <end position="2111"/>
    </location>
</feature>
<dbReference type="Pfam" id="PF13193">
    <property type="entry name" value="AMP-binding_C"/>
    <property type="match status" value="1"/>
</dbReference>
<dbReference type="FunFam" id="3.40.50.980:FF:000001">
    <property type="entry name" value="Non-ribosomal peptide synthetase"/>
    <property type="match status" value="1"/>
</dbReference>
<dbReference type="InterPro" id="IPR013968">
    <property type="entry name" value="PKS_KR"/>
</dbReference>
<evidence type="ECO:0000256" key="7">
    <source>
        <dbReference type="ARBA" id="ARBA00023268"/>
    </source>
</evidence>
<dbReference type="InterPro" id="IPR025110">
    <property type="entry name" value="AMP-bd_C"/>
</dbReference>
<dbReference type="NCBIfam" id="TIGR01733">
    <property type="entry name" value="AA-adenyl-dom"/>
    <property type="match status" value="1"/>
</dbReference>
<dbReference type="SMART" id="SM00825">
    <property type="entry name" value="PKS_KS"/>
    <property type="match status" value="1"/>
</dbReference>
<dbReference type="Gene3D" id="3.40.50.980">
    <property type="match status" value="2"/>
</dbReference>
<dbReference type="SUPFAM" id="SSF47336">
    <property type="entry name" value="ACP-like"/>
    <property type="match status" value="2"/>
</dbReference>
<dbReference type="GO" id="GO:0044550">
    <property type="term" value="P:secondary metabolite biosynthetic process"/>
    <property type="evidence" value="ECO:0007669"/>
    <property type="project" value="UniProtKB-ARBA"/>
</dbReference>
<keyword evidence="2" id="KW-0597">Phosphoprotein</keyword>
<evidence type="ECO:0000256" key="1">
    <source>
        <dbReference type="ARBA" id="ARBA00022450"/>
    </source>
</evidence>
<dbReference type="Pfam" id="PF00698">
    <property type="entry name" value="Acyl_transf_1"/>
    <property type="match status" value="1"/>
</dbReference>
<dbReference type="Gene3D" id="3.40.366.10">
    <property type="entry name" value="Malonyl-Coenzyme A Acyl Carrier Protein, domain 2"/>
    <property type="match status" value="1"/>
</dbReference>
<dbReference type="InterPro" id="IPR020841">
    <property type="entry name" value="PKS_Beta-ketoAc_synthase_dom"/>
</dbReference>
<dbReference type="PROSITE" id="PS00012">
    <property type="entry name" value="PHOSPHOPANTETHEINE"/>
    <property type="match status" value="1"/>
</dbReference>
<name>A0A084AM51_STACB</name>
<proteinExistence type="predicted"/>
<dbReference type="Pfam" id="PF00109">
    <property type="entry name" value="ketoacyl-synt"/>
    <property type="match status" value="1"/>
</dbReference>
<dbReference type="Gene3D" id="3.30.70.3290">
    <property type="match status" value="1"/>
</dbReference>
<protein>
    <recommendedName>
        <fullName evidence="13">Polyketide synthase</fullName>
    </recommendedName>
</protein>
<dbReference type="InterPro" id="IPR036291">
    <property type="entry name" value="NAD(P)-bd_dom_sf"/>
</dbReference>
<dbReference type="InterPro" id="IPR006162">
    <property type="entry name" value="Ppantetheine_attach_site"/>
</dbReference>
<gene>
    <name evidence="11" type="ORF">S7711_05813</name>
</gene>
<dbReference type="SUPFAM" id="SSF55048">
    <property type="entry name" value="Probable ACP-binding domain of malonyl-CoA ACP transacylase"/>
    <property type="match status" value="1"/>
</dbReference>
<dbReference type="Gene3D" id="3.40.47.10">
    <property type="match status" value="1"/>
</dbReference>
<evidence type="ECO:0000256" key="4">
    <source>
        <dbReference type="ARBA" id="ARBA00022603"/>
    </source>
</evidence>
<keyword evidence="5" id="KW-0808">Transferase</keyword>
<dbReference type="EMBL" id="KL648659">
    <property type="protein sequence ID" value="KEY66380.1"/>
    <property type="molecule type" value="Genomic_DNA"/>
</dbReference>
<dbReference type="InterPro" id="IPR010071">
    <property type="entry name" value="AA_adenyl_dom"/>
</dbReference>
<evidence type="ECO:0000313" key="12">
    <source>
        <dbReference type="Proteomes" id="UP000028045"/>
    </source>
</evidence>
<dbReference type="PANTHER" id="PTHR43775">
    <property type="entry name" value="FATTY ACID SYNTHASE"/>
    <property type="match status" value="1"/>
</dbReference>
<dbReference type="InterPro" id="IPR016036">
    <property type="entry name" value="Malonyl_transacylase_ACP-bd"/>
</dbReference>
<dbReference type="InterPro" id="IPR014043">
    <property type="entry name" value="Acyl_transferase_dom"/>
</dbReference>
<keyword evidence="12" id="KW-1185">Reference proteome</keyword>
<dbReference type="InterPro" id="IPR032821">
    <property type="entry name" value="PKS_assoc"/>
</dbReference>
<dbReference type="GO" id="GO:0031177">
    <property type="term" value="F:phosphopantetheine binding"/>
    <property type="evidence" value="ECO:0007669"/>
    <property type="project" value="InterPro"/>
</dbReference>
<dbReference type="SUPFAM" id="SSF56801">
    <property type="entry name" value="Acetyl-CoA synthetase-like"/>
    <property type="match status" value="1"/>
</dbReference>
<dbReference type="InterPro" id="IPR001227">
    <property type="entry name" value="Ac_transferase_dom_sf"/>
</dbReference>
<dbReference type="InterPro" id="IPR013120">
    <property type="entry name" value="FAR_NAD-bd"/>
</dbReference>
<keyword evidence="4" id="KW-0489">Methyltransferase</keyword>
<dbReference type="Pfam" id="PF02801">
    <property type="entry name" value="Ketoacyl-synt_C"/>
    <property type="match status" value="1"/>
</dbReference>
<dbReference type="GO" id="GO:0006633">
    <property type="term" value="P:fatty acid biosynthetic process"/>
    <property type="evidence" value="ECO:0007669"/>
    <property type="project" value="TreeGrafter"/>
</dbReference>
<keyword evidence="6" id="KW-0560">Oxidoreductase</keyword>
<dbReference type="InterPro" id="IPR016039">
    <property type="entry name" value="Thiolase-like"/>
</dbReference>
<dbReference type="InterPro" id="IPR014031">
    <property type="entry name" value="Ketoacyl_synth_C"/>
</dbReference>
<dbReference type="CDD" id="cd08956">
    <property type="entry name" value="KR_3_FAS_SDR_x"/>
    <property type="match status" value="1"/>
</dbReference>
<dbReference type="PROSITE" id="PS50075">
    <property type="entry name" value="CARRIER"/>
    <property type="match status" value="2"/>
</dbReference>
<dbReference type="Gene3D" id="2.30.38.10">
    <property type="entry name" value="Luciferase, Domain 3"/>
    <property type="match status" value="1"/>
</dbReference>
<dbReference type="InterPro" id="IPR014030">
    <property type="entry name" value="Ketoacyl_synth_N"/>
</dbReference>
<sequence>MIVSSTEAGLSSGTVKVPQLIVNNSPTSTQSSLFDLIEHAGILHSQKTAIICGTSTITHGELNVLANGYAGVLTQQGVRKGDLVAVALNRSIELVAVLLAILKTGAAYVPIDPAFPAERIIQMMDDACPELFITSANLLENCILTASLQCLTLEEARQRIDPTSCSNGATARVTENDLAYVMYTSGSTGKPKGVEVSHGNVCNLLLSMQGKPGCSEKDRLLAITTIAFDMAVLELYLPLVCGATTVIAQEHEIKDMAALVSLMGHHEITIMQGTPAIWQMLLDAGWQGCPRLAKIFCGGEALSRALADRLLHCGDEIWNMYGPTEATVYASIWKVRPADDIIIGNPIKNGYLYILDDQLSPVPFGQPGELCVGGAGVARGYRNNYELSRSRFVKNPFHDGLMYRTGDVARLVESGEVKAMGRADGQIKIRGYRIEPGDIEAAITARDEISGAVVICRDDRLLAYYVRKTLPRENGVVESTTTAPLEQMLRPWLAERLPAYMVPAFFVEMNAFPVTINGKIDRKALPDPITAIHIQPATVMPTTELESRILSIWSKVLGHSRVGLNDNFFDIGGDSLRIVRVQKELQNILGRPVSTAKLFEHYTVKALAAHLNALSKVDIPDLPQIPAEDISRQDIAVVSMACRLPGDIVTPEGFWEFLESGGDAIADTPVGRWGCDTYDRSYCRRGGFISSVYSFDTSFFGISPREAARLDPSQYMMLETCWEAIERAGYTAQGLRDSSTGVFIGTSNILTHQGLNPSTVRDLADLDGYTVTGSAAGTMSGRISYHLGLQGPTMTIDTACSSSLVTTHLACNALRLGECDMAVSGGISLLTNPGLHVEFDHLQGMSPDGRCRSFSADAQGTGWSEGSVVVLLKRLSDAQRDGDTIHAVIRGSAVNHDGRSASLTTPSGHAQQRLVRTALATAQLQPHDIDYVEAHGTGTKLGDPIEATALAEVFGPSRAEPKPLYIGSVKSNIGHTQAAAGLVGLLKIVLAIKNSLLPRTLHVTEPTPAVDWQGANMAPNMSNRAWPLVEGQPRRAGVSAFGIGGTNAHIILQEPPPLNHVVDKEKLSRRDVGPLPILLSGDTDLALRAQVEKLGRHIYLQQHDDDLRDIAYSLATTRTHFRKRIVLAATDKSQLLKELDNMVSPGSLIMQDTDDNFHHTKMAMLFTGQGSQWPGMGKALSEVHPIFHQALLEIAQEFDKELEVPLLDVMWAPPGSDLAILLERTDYAQPALFALEVALWRLWEVLGVRPDFLFGHSLGEVVAAHVAGVFDMHDACRLVAARGRLMQSHSGDFSMAALEASAAETEAAIGQLGYADNVDVALYNTPFQTVLSGTMNEVESIMGYFSKQGRKVRSVVIGHAFHSRQMDGVLAEFQTTVETLRFHPPTLRIISSLNGKLIDAEQVTQAQYWIRQIREPVRFTEGIQTLAGHGVNTFLELGPGQVLCGMGAACLSNSTTSHPLTWLPSIGHGKNSASVFQASVSQLHTLGADVIWRAFFEPLGCRRILLPTYAFQRNYHVHHSLERQHSRSRGHHVSGAGRRNLIDLSPPPDRSRVQFGIAWQLIGPAKTLPRGTWGVVTSTSDETWAESVISSLSQTELKLHPVDAPDQAEKLSGLLCLWDADMNSICEVQDLIATALSQIQMAVDLQFSPPIIWITRHAVGTGVESDDHAMRLGVGPLLWGLMRTARTEHPELQLRLIDLGVDSSSASILSVLPLHEEPECALRQGRILVPRMRDVVSKLDPSPQKPRMLRTDGAVLITGGLGHLGARLARWLVNDCGINDLVLTSRRGMQTSGADALVNQLSKLGARVTVVVGDMSSFQSVKSIMAMFSSDRPLRGVVHAAGAVDSGVISALTPERCETTIRPKAYGAWFLHESTRNMDLDLFLMISSVSGIMGLPGLANYAAANTFLDALAHLRRAQGLPGTSVAFGTLAGDGGMASRLGHNTRSYLAHFGLNPLSLDVGVDVIENALVSKRAMTVAAALDLPQLQRYLEQQNGGIPPLLALLLVQGDTVTKSPLPKRQSLRDILARAEAAQRPGIILNTVRQVLAKALGFTNPDDVETNRSLKDLGIDSLIAVQIRNQLTALTGLRLPVNIALMHPNLGALGQSLLSQLEKENGSAATPSTLSLNMAAIRQGCVDKSFKFGAGLRDRKTPQRPRPPKAVFLTGTTGFVGAFILNKLLKRGVTSHCLVRAESAEKGLQRLVSTLQTFSLWEAGFKELIKPVVGDITRPFLGMDRQAFEDLSNQVDSICHSGALVDWMRPLEDYVGPNIVSAHEILRLASCGRFKGVHLISTISTLPKHMGLDLNENDIEYGYGTSKYIAEKMMAAARWRGASTYVYRLPYVTASAATGHFRRDRGDFLHNFTTGCLEIGEFPMLEADLSYVLPVDYLAECIVATMTLEVVRKGQEFDFLNSQALSCTEYFRLLGTVSDGEPKPIVAFGAWRQRALAYASANPGSSLARISGVLETFTEENANSLFEGLPVGEHVFGGEDYPAPKVDNRFVQQYLSCIRGS</sequence>
<evidence type="ECO:0000256" key="8">
    <source>
        <dbReference type="SAM" id="MobiDB-lite"/>
    </source>
</evidence>
<dbReference type="Pfam" id="PF00501">
    <property type="entry name" value="AMP-binding"/>
    <property type="match status" value="1"/>
</dbReference>
<dbReference type="CDD" id="cd00833">
    <property type="entry name" value="PKS"/>
    <property type="match status" value="1"/>
</dbReference>
<feature type="region of interest" description="Disordered" evidence="8">
    <location>
        <begin position="1522"/>
        <end position="1547"/>
    </location>
</feature>
<dbReference type="Gene3D" id="1.10.1200.10">
    <property type="entry name" value="ACP-like"/>
    <property type="match status" value="2"/>
</dbReference>
<evidence type="ECO:0000256" key="6">
    <source>
        <dbReference type="ARBA" id="ARBA00023002"/>
    </source>
</evidence>
<dbReference type="InterPro" id="IPR000873">
    <property type="entry name" value="AMP-dep_synth/lig_dom"/>
</dbReference>
<dbReference type="OrthoDB" id="5334845at2759"/>
<dbReference type="SMART" id="SM00827">
    <property type="entry name" value="PKS_AT"/>
    <property type="match status" value="1"/>
</dbReference>
<dbReference type="GO" id="GO:0008168">
    <property type="term" value="F:methyltransferase activity"/>
    <property type="evidence" value="ECO:0007669"/>
    <property type="project" value="UniProtKB-KW"/>
</dbReference>
<keyword evidence="7" id="KW-0511">Multifunctional enzyme</keyword>
<dbReference type="Pfam" id="PF16197">
    <property type="entry name" value="KAsynt_C_assoc"/>
    <property type="match status" value="1"/>
</dbReference>
<dbReference type="SUPFAM" id="SSF53901">
    <property type="entry name" value="Thiolase-like"/>
    <property type="match status" value="1"/>
</dbReference>
<feature type="domain" description="Ketosynthase family 3 (KS3)" evidence="10">
    <location>
        <begin position="632"/>
        <end position="1054"/>
    </location>
</feature>
<dbReference type="Gene3D" id="3.30.300.30">
    <property type="match status" value="1"/>
</dbReference>
<dbReference type="SMART" id="SM00822">
    <property type="entry name" value="PKS_KR"/>
    <property type="match status" value="1"/>
</dbReference>
<evidence type="ECO:0000256" key="3">
    <source>
        <dbReference type="ARBA" id="ARBA00022598"/>
    </source>
</evidence>
<evidence type="ECO:0000259" key="10">
    <source>
        <dbReference type="PROSITE" id="PS52004"/>
    </source>
</evidence>
<dbReference type="InterPro" id="IPR009081">
    <property type="entry name" value="PP-bd_ACP"/>
</dbReference>
<dbReference type="SMART" id="SM01294">
    <property type="entry name" value="PKS_PP_betabranch"/>
    <property type="match status" value="1"/>
</dbReference>
<dbReference type="GO" id="GO:0004312">
    <property type="term" value="F:fatty acid synthase activity"/>
    <property type="evidence" value="ECO:0007669"/>
    <property type="project" value="TreeGrafter"/>
</dbReference>
<feature type="domain" description="Carrier" evidence="9">
    <location>
        <begin position="540"/>
        <end position="615"/>
    </location>
</feature>
<dbReference type="Pfam" id="PF00550">
    <property type="entry name" value="PP-binding"/>
    <property type="match status" value="2"/>
</dbReference>
<dbReference type="Proteomes" id="UP000028045">
    <property type="component" value="Unassembled WGS sequence"/>
</dbReference>
<dbReference type="PANTHER" id="PTHR43775:SF51">
    <property type="entry name" value="INACTIVE PHENOLPHTHIOCEROL SYNTHESIS POLYKETIDE SYNTHASE TYPE I PKS1-RELATED"/>
    <property type="match status" value="1"/>
</dbReference>
<dbReference type="SUPFAM" id="SSF51735">
    <property type="entry name" value="NAD(P)-binding Rossmann-fold domains"/>
    <property type="match status" value="3"/>
</dbReference>
<dbReference type="Gene3D" id="3.40.50.720">
    <property type="entry name" value="NAD(P)-binding Rossmann-like Domain"/>
    <property type="match status" value="2"/>
</dbReference>
<dbReference type="InterPro" id="IPR020806">
    <property type="entry name" value="PKS_PP-bd"/>
</dbReference>
<evidence type="ECO:0008006" key="13">
    <source>
        <dbReference type="Google" id="ProtNLM"/>
    </source>
</evidence>
<evidence type="ECO:0000313" key="11">
    <source>
        <dbReference type="EMBL" id="KEY66380.1"/>
    </source>
</evidence>
<organism evidence="11 12">
    <name type="scientific">Stachybotrys chartarum (strain CBS 109288 / IBT 7711)</name>
    <name type="common">Toxic black mold</name>
    <name type="synonym">Stilbospora chartarum</name>
    <dbReference type="NCBI Taxonomy" id="1280523"/>
    <lineage>
        <taxon>Eukaryota</taxon>
        <taxon>Fungi</taxon>
        <taxon>Dikarya</taxon>
        <taxon>Ascomycota</taxon>
        <taxon>Pezizomycotina</taxon>
        <taxon>Sordariomycetes</taxon>
        <taxon>Hypocreomycetidae</taxon>
        <taxon>Hypocreales</taxon>
        <taxon>Stachybotryaceae</taxon>
        <taxon>Stachybotrys</taxon>
    </lineage>
</organism>
<dbReference type="GO" id="GO:0016491">
    <property type="term" value="F:oxidoreductase activity"/>
    <property type="evidence" value="ECO:0007669"/>
    <property type="project" value="UniProtKB-KW"/>
</dbReference>
<dbReference type="GO" id="GO:0016874">
    <property type="term" value="F:ligase activity"/>
    <property type="evidence" value="ECO:0007669"/>
    <property type="project" value="UniProtKB-KW"/>
</dbReference>
<dbReference type="HOGENOM" id="CLU_000022_1_0_1"/>
<dbReference type="InterPro" id="IPR020845">
    <property type="entry name" value="AMP-binding_CS"/>
</dbReference>
<dbReference type="InterPro" id="IPR057326">
    <property type="entry name" value="KR_dom"/>
</dbReference>